<evidence type="ECO:0000313" key="6">
    <source>
        <dbReference type="Proteomes" id="UP000295066"/>
    </source>
</evidence>
<dbReference type="GO" id="GO:0008237">
    <property type="term" value="F:metallopeptidase activity"/>
    <property type="evidence" value="ECO:0007669"/>
    <property type="project" value="InterPro"/>
</dbReference>
<dbReference type="SUPFAM" id="SSF111283">
    <property type="entry name" value="Putative modulator of DNA gyrase, PmbA/TldD"/>
    <property type="match status" value="1"/>
</dbReference>
<gene>
    <name evidence="5" type="ORF">C8D99_12624</name>
</gene>
<name>A0A4R8M4T2_9BACT</name>
<evidence type="ECO:0000259" key="4">
    <source>
        <dbReference type="Pfam" id="PF19290"/>
    </source>
</evidence>
<dbReference type="Pfam" id="PF19290">
    <property type="entry name" value="PmbA_TldD_2nd"/>
    <property type="match status" value="1"/>
</dbReference>
<accession>A0A4R8M4T2</accession>
<feature type="domain" description="Metalloprotease TldD/E N-terminal" evidence="2">
    <location>
        <begin position="29"/>
        <end position="93"/>
    </location>
</feature>
<dbReference type="Pfam" id="PF19289">
    <property type="entry name" value="PmbA_TldD_3rd"/>
    <property type="match status" value="1"/>
</dbReference>
<dbReference type="InterPro" id="IPR045569">
    <property type="entry name" value="Metalloprtase-TldD/E_C"/>
</dbReference>
<dbReference type="PANTHER" id="PTHR43421">
    <property type="entry name" value="METALLOPROTEASE PMBA"/>
    <property type="match status" value="1"/>
</dbReference>
<dbReference type="InterPro" id="IPR002510">
    <property type="entry name" value="Metalloprtase-TldD/E_N"/>
</dbReference>
<evidence type="ECO:0000259" key="2">
    <source>
        <dbReference type="Pfam" id="PF01523"/>
    </source>
</evidence>
<dbReference type="PANTHER" id="PTHR43421:SF1">
    <property type="entry name" value="METALLOPROTEASE PMBA"/>
    <property type="match status" value="1"/>
</dbReference>
<proteinExistence type="inferred from homology"/>
<feature type="domain" description="Metalloprotease TldD/E central" evidence="4">
    <location>
        <begin position="123"/>
        <end position="224"/>
    </location>
</feature>
<reference evidence="5 6" key="1">
    <citation type="submission" date="2019-03" db="EMBL/GenBank/DDBJ databases">
        <title>Genomic Encyclopedia of Type Strains, Phase IV (KMG-IV): sequencing the most valuable type-strain genomes for metagenomic binning, comparative biology and taxonomic classification.</title>
        <authorList>
            <person name="Goeker M."/>
        </authorList>
    </citation>
    <scope>NUCLEOTIDE SEQUENCE [LARGE SCALE GENOMIC DNA]</scope>
    <source>
        <strain evidence="5 6">DSM 25964</strain>
    </source>
</reference>
<evidence type="ECO:0000313" key="5">
    <source>
        <dbReference type="EMBL" id="TDY55001.1"/>
    </source>
</evidence>
<organism evidence="5 6">
    <name type="scientific">Aminivibrio pyruvatiphilus</name>
    <dbReference type="NCBI Taxonomy" id="1005740"/>
    <lineage>
        <taxon>Bacteria</taxon>
        <taxon>Thermotogati</taxon>
        <taxon>Synergistota</taxon>
        <taxon>Synergistia</taxon>
        <taxon>Synergistales</taxon>
        <taxon>Aminobacteriaceae</taxon>
        <taxon>Aminivibrio</taxon>
    </lineage>
</organism>
<dbReference type="InterPro" id="IPR045570">
    <property type="entry name" value="Metalloprtase-TldD/E_cen_dom"/>
</dbReference>
<dbReference type="InterPro" id="IPR036059">
    <property type="entry name" value="TldD/PmbA_sf"/>
</dbReference>
<dbReference type="GO" id="GO:0006508">
    <property type="term" value="P:proteolysis"/>
    <property type="evidence" value="ECO:0007669"/>
    <property type="project" value="InterPro"/>
</dbReference>
<dbReference type="Gene3D" id="3.30.2290.10">
    <property type="entry name" value="PmbA/TldD superfamily"/>
    <property type="match status" value="1"/>
</dbReference>
<dbReference type="EMBL" id="SORI01000026">
    <property type="protein sequence ID" value="TDY55001.1"/>
    <property type="molecule type" value="Genomic_DNA"/>
</dbReference>
<dbReference type="AlphaFoldDB" id="A0A4R8M4T2"/>
<keyword evidence="6" id="KW-1185">Reference proteome</keyword>
<feature type="domain" description="Metalloprotease TldD/E C-terminal" evidence="3">
    <location>
        <begin position="234"/>
        <end position="452"/>
    </location>
</feature>
<dbReference type="Proteomes" id="UP000295066">
    <property type="component" value="Unassembled WGS sequence"/>
</dbReference>
<dbReference type="InterPro" id="IPR047657">
    <property type="entry name" value="PmbA"/>
</dbReference>
<sequence length="453" mass="47333">MMKVPSRDAVEEASAFLVGEALSRGAAGADVVYSFGQGSSLSLRDGVPEKNTSGASLGIGLRTLDKDGRQGVAHVNSLDRHHLEELVEWSLNNCSSSEPDPHLRLARGVAGPFPDLDLFDRSLPEVTPEYRMSVCREMWEIARDADPRVISVRSASWGEGSGEHHYRSSEGASGWYSGTSAGCGVTVVLSEGGLMEMGGFGDDSRFLSGLNPRKTAAEAVRRTALVLGGKPLPTGRYDLVLDGEAAASLVDVLGELFLASSIHKNKSFLRGKLGKKVASPALSLVDDGLLRRGMGSSPFDGEGVPCTTTRLLSDGVVSAWLYNLKYALLDGVPSTGNASRSISGTPDVDCSNLSLLPGQWTPEDLLLQVGSGIFVAEFLGLHTINPVSGEFSLGIKGASISGGVLGGAVSGMTIAGNLKDILNTIDLVGNDFQFYGSTGACSLVVRDVAAAGS</sequence>
<comment type="similarity">
    <text evidence="1">Belongs to the peptidase U62 family.</text>
</comment>
<protein>
    <submittedName>
        <fullName evidence="5">PmbA protein</fullName>
    </submittedName>
</protein>
<comment type="caution">
    <text evidence="5">The sequence shown here is derived from an EMBL/GenBank/DDBJ whole genome shotgun (WGS) entry which is preliminary data.</text>
</comment>
<dbReference type="GO" id="GO:0005829">
    <property type="term" value="C:cytosol"/>
    <property type="evidence" value="ECO:0007669"/>
    <property type="project" value="TreeGrafter"/>
</dbReference>
<evidence type="ECO:0000256" key="1">
    <source>
        <dbReference type="ARBA" id="ARBA00005836"/>
    </source>
</evidence>
<evidence type="ECO:0000259" key="3">
    <source>
        <dbReference type="Pfam" id="PF19289"/>
    </source>
</evidence>
<dbReference type="Pfam" id="PF01523">
    <property type="entry name" value="PmbA_TldD_1st"/>
    <property type="match status" value="1"/>
</dbReference>
<dbReference type="InterPro" id="IPR035068">
    <property type="entry name" value="TldD/PmbA_N"/>
</dbReference>